<name>A0A6N4W8D5_9MYCO</name>
<organism evidence="2 3">
    <name type="scientific">Mycolicibacterium anyangense</name>
    <dbReference type="NCBI Taxonomy" id="1431246"/>
    <lineage>
        <taxon>Bacteria</taxon>
        <taxon>Bacillati</taxon>
        <taxon>Actinomycetota</taxon>
        <taxon>Actinomycetes</taxon>
        <taxon>Mycobacteriales</taxon>
        <taxon>Mycobacteriaceae</taxon>
        <taxon>Mycolicibacterium</taxon>
    </lineage>
</organism>
<dbReference type="Pfam" id="PF00296">
    <property type="entry name" value="Bac_luciferase"/>
    <property type="match status" value="1"/>
</dbReference>
<evidence type="ECO:0000313" key="2">
    <source>
        <dbReference type="EMBL" id="BBZ77299.1"/>
    </source>
</evidence>
<keyword evidence="3" id="KW-1185">Reference proteome</keyword>
<dbReference type="InterPro" id="IPR036661">
    <property type="entry name" value="Luciferase-like_sf"/>
</dbReference>
<dbReference type="KEGG" id="many:MANY_26360"/>
<dbReference type="InterPro" id="IPR050564">
    <property type="entry name" value="F420-G6PD/mer"/>
</dbReference>
<dbReference type="InterPro" id="IPR019919">
    <property type="entry name" value="Lucif-like_OxRdtase_MSMEG_2256"/>
</dbReference>
<dbReference type="Proteomes" id="UP000467249">
    <property type="component" value="Chromosome"/>
</dbReference>
<evidence type="ECO:0000259" key="1">
    <source>
        <dbReference type="Pfam" id="PF00296"/>
    </source>
</evidence>
<sequence length="348" mass="38255">MKVDGGIAADPVKAAQTARNAETAGYAGAWAAETSHDPFLAVQAAAHETTHLEIGTSIAVAFARTPMTLAVTANDLQRLSQGRFILGLGSQIKPHIENRFSMPWSHPAARMREYIMAMREIWSCWHEDTKLDFRGEFYTHTLMTPFFNPGKSEFGTPKVFLAGVGIKMTEVAGEVCDGFIAHAFSTPEYFRQVTLPALERGQAQGGRGRTEVAWPVFTVTGTDEGEMANAVTKTKKQLAFYASTPAYRPVLELHGWGDLQGELHVLSKQGRWDEMGSAIPDEVLDAFAVVGTPEHVAAEMYRRYQGLADRVTFYTPYRVKPGLLDGISHAIHAQSAADRRDHANRSTS</sequence>
<dbReference type="EMBL" id="AP022620">
    <property type="protein sequence ID" value="BBZ77299.1"/>
    <property type="molecule type" value="Genomic_DNA"/>
</dbReference>
<feature type="domain" description="Luciferase-like" evidence="1">
    <location>
        <begin position="13"/>
        <end position="308"/>
    </location>
</feature>
<dbReference type="CDD" id="cd01097">
    <property type="entry name" value="Tetrahydromethanopterin_reductase"/>
    <property type="match status" value="1"/>
</dbReference>
<dbReference type="PANTHER" id="PTHR43244">
    <property type="match status" value="1"/>
</dbReference>
<protein>
    <submittedName>
        <fullName evidence="2">LLM class F420-dependent oxidoreductase</fullName>
    </submittedName>
</protein>
<dbReference type="AlphaFoldDB" id="A0A6N4W8D5"/>
<reference evidence="2 3" key="1">
    <citation type="journal article" date="2019" name="Emerg. Microbes Infect.">
        <title>Comprehensive subspecies identification of 175 nontuberculous mycobacteria species based on 7547 genomic profiles.</title>
        <authorList>
            <person name="Matsumoto Y."/>
            <person name="Kinjo T."/>
            <person name="Motooka D."/>
            <person name="Nabeya D."/>
            <person name="Jung N."/>
            <person name="Uechi K."/>
            <person name="Horii T."/>
            <person name="Iida T."/>
            <person name="Fujita J."/>
            <person name="Nakamura S."/>
        </authorList>
    </citation>
    <scope>NUCLEOTIDE SEQUENCE [LARGE SCALE GENOMIC DNA]</scope>
    <source>
        <strain evidence="2 3">JCM 30275</strain>
    </source>
</reference>
<evidence type="ECO:0000313" key="3">
    <source>
        <dbReference type="Proteomes" id="UP000467249"/>
    </source>
</evidence>
<proteinExistence type="predicted"/>
<dbReference type="Gene3D" id="3.20.20.30">
    <property type="entry name" value="Luciferase-like domain"/>
    <property type="match status" value="1"/>
</dbReference>
<dbReference type="GO" id="GO:0016705">
    <property type="term" value="F:oxidoreductase activity, acting on paired donors, with incorporation or reduction of molecular oxygen"/>
    <property type="evidence" value="ECO:0007669"/>
    <property type="project" value="InterPro"/>
</dbReference>
<gene>
    <name evidence="2" type="ORF">MANY_26360</name>
</gene>
<dbReference type="SUPFAM" id="SSF51679">
    <property type="entry name" value="Bacterial luciferase-like"/>
    <property type="match status" value="1"/>
</dbReference>
<dbReference type="RefSeq" id="WP_163804627.1">
    <property type="nucleotide sequence ID" value="NZ_AP022620.1"/>
</dbReference>
<dbReference type="NCBIfam" id="TIGR03617">
    <property type="entry name" value="F420_MSMEG_2256"/>
    <property type="match status" value="1"/>
</dbReference>
<dbReference type="InterPro" id="IPR011251">
    <property type="entry name" value="Luciferase-like_dom"/>
</dbReference>
<accession>A0A6N4W8D5</accession>
<dbReference type="PANTHER" id="PTHR43244:SF2">
    <property type="entry name" value="CONSERVED HYPOTHETICAL ALANINE AND PROLINE-RICH PROTEIN"/>
    <property type="match status" value="1"/>
</dbReference>